<reference evidence="1" key="1">
    <citation type="journal article" date="2014" name="Front. Microbiol.">
        <title>High frequency of phylogenetically diverse reductive dehalogenase-homologous genes in deep subseafloor sedimentary metagenomes.</title>
        <authorList>
            <person name="Kawai M."/>
            <person name="Futagami T."/>
            <person name="Toyoda A."/>
            <person name="Takaki Y."/>
            <person name="Nishi S."/>
            <person name="Hori S."/>
            <person name="Arai W."/>
            <person name="Tsubouchi T."/>
            <person name="Morono Y."/>
            <person name="Uchiyama I."/>
            <person name="Ito T."/>
            <person name="Fujiyama A."/>
            <person name="Inagaki F."/>
            <person name="Takami H."/>
        </authorList>
    </citation>
    <scope>NUCLEOTIDE SEQUENCE</scope>
    <source>
        <strain evidence="1">Expedition CK06-06</strain>
    </source>
</reference>
<sequence length="32" mass="3516">MFLGSEGLVVVTENTAELGVTLLLIYIFTKML</sequence>
<feature type="non-terminal residue" evidence="1">
    <location>
        <position position="32"/>
    </location>
</feature>
<proteinExistence type="predicted"/>
<organism evidence="1">
    <name type="scientific">marine sediment metagenome</name>
    <dbReference type="NCBI Taxonomy" id="412755"/>
    <lineage>
        <taxon>unclassified sequences</taxon>
        <taxon>metagenomes</taxon>
        <taxon>ecological metagenomes</taxon>
    </lineage>
</organism>
<comment type="caution">
    <text evidence="1">The sequence shown here is derived from an EMBL/GenBank/DDBJ whole genome shotgun (WGS) entry which is preliminary data.</text>
</comment>
<evidence type="ECO:0000313" key="1">
    <source>
        <dbReference type="EMBL" id="GAH37673.1"/>
    </source>
</evidence>
<dbReference type="AlphaFoldDB" id="X1GXC9"/>
<dbReference type="EMBL" id="BARU01014867">
    <property type="protein sequence ID" value="GAH37673.1"/>
    <property type="molecule type" value="Genomic_DNA"/>
</dbReference>
<accession>X1GXC9</accession>
<protein>
    <submittedName>
        <fullName evidence="1">Uncharacterized protein</fullName>
    </submittedName>
</protein>
<name>X1GXC9_9ZZZZ</name>
<gene>
    <name evidence="1" type="ORF">S03H2_25964</name>
</gene>